<evidence type="ECO:0000313" key="3">
    <source>
        <dbReference type="EMBL" id="GGK32326.1"/>
    </source>
</evidence>
<comment type="caution">
    <text evidence="3">The sequence shown here is derived from an EMBL/GenBank/DDBJ whole genome shotgun (WGS) entry which is preliminary data.</text>
</comment>
<name>A0A917Q7K6_9HYPH</name>
<accession>A0A917Q7K6</accession>
<proteinExistence type="predicted"/>
<reference evidence="3 4" key="1">
    <citation type="journal article" date="2014" name="Int. J. Syst. Evol. Microbiol.">
        <title>Complete genome sequence of Corynebacterium casei LMG S-19264T (=DSM 44701T), isolated from a smear-ripened cheese.</title>
        <authorList>
            <consortium name="US DOE Joint Genome Institute (JGI-PGF)"/>
            <person name="Walter F."/>
            <person name="Albersmeier A."/>
            <person name="Kalinowski J."/>
            <person name="Ruckert C."/>
        </authorList>
    </citation>
    <scope>NUCLEOTIDE SEQUENCE [LARGE SCALE GENOMIC DNA]</scope>
    <source>
        <strain evidence="3 4">CGMCC 1.9161</strain>
    </source>
</reference>
<sequence length="73" mass="7878">MDRKVDDVSARQGWRGRPVLAILVISMALATLAFLVFVGWVWDTSPDMDTPSETPAVNSPANEVNPAPTANPN</sequence>
<keyword evidence="2" id="KW-1133">Transmembrane helix</keyword>
<keyword evidence="2" id="KW-0812">Transmembrane</keyword>
<organism evidence="3 4">
    <name type="scientific">Salinarimonas ramus</name>
    <dbReference type="NCBI Taxonomy" id="690164"/>
    <lineage>
        <taxon>Bacteria</taxon>
        <taxon>Pseudomonadati</taxon>
        <taxon>Pseudomonadota</taxon>
        <taxon>Alphaproteobacteria</taxon>
        <taxon>Hyphomicrobiales</taxon>
        <taxon>Salinarimonadaceae</taxon>
        <taxon>Salinarimonas</taxon>
    </lineage>
</organism>
<gene>
    <name evidence="3" type="ORF">GCM10011322_18770</name>
</gene>
<keyword evidence="2" id="KW-0472">Membrane</keyword>
<keyword evidence="4" id="KW-1185">Reference proteome</keyword>
<dbReference type="AlphaFoldDB" id="A0A917Q7K6"/>
<feature type="region of interest" description="Disordered" evidence="1">
    <location>
        <begin position="48"/>
        <end position="73"/>
    </location>
</feature>
<dbReference type="RefSeq" id="WP_188912067.1">
    <property type="nucleotide sequence ID" value="NZ_BMMF01000005.1"/>
</dbReference>
<evidence type="ECO:0000256" key="1">
    <source>
        <dbReference type="SAM" id="MobiDB-lite"/>
    </source>
</evidence>
<evidence type="ECO:0000256" key="2">
    <source>
        <dbReference type="SAM" id="Phobius"/>
    </source>
</evidence>
<dbReference type="Proteomes" id="UP000600449">
    <property type="component" value="Unassembled WGS sequence"/>
</dbReference>
<evidence type="ECO:0000313" key="4">
    <source>
        <dbReference type="Proteomes" id="UP000600449"/>
    </source>
</evidence>
<feature type="transmembrane region" description="Helical" evidence="2">
    <location>
        <begin position="20"/>
        <end position="42"/>
    </location>
</feature>
<dbReference type="EMBL" id="BMMF01000005">
    <property type="protein sequence ID" value="GGK32326.1"/>
    <property type="molecule type" value="Genomic_DNA"/>
</dbReference>
<protein>
    <submittedName>
        <fullName evidence="3">Uncharacterized protein</fullName>
    </submittedName>
</protein>
<feature type="compositionally biased region" description="Polar residues" evidence="1">
    <location>
        <begin position="51"/>
        <end position="73"/>
    </location>
</feature>